<keyword evidence="5" id="KW-0547">Nucleotide-binding</keyword>
<dbReference type="SMART" id="SM00387">
    <property type="entry name" value="HATPase_c"/>
    <property type="match status" value="1"/>
</dbReference>
<evidence type="ECO:0000256" key="1">
    <source>
        <dbReference type="ARBA" id="ARBA00000085"/>
    </source>
</evidence>
<keyword evidence="12" id="KW-1185">Reference proteome</keyword>
<dbReference type="Pfam" id="PF07730">
    <property type="entry name" value="HisKA_3"/>
    <property type="match status" value="1"/>
</dbReference>
<dbReference type="SUPFAM" id="SSF55874">
    <property type="entry name" value="ATPase domain of HSP90 chaperone/DNA topoisomerase II/histidine kinase"/>
    <property type="match status" value="1"/>
</dbReference>
<evidence type="ECO:0000256" key="2">
    <source>
        <dbReference type="ARBA" id="ARBA00012438"/>
    </source>
</evidence>
<sequence>MTTDDGTRPDGHGARRHGWARALAGAAAGTATAGAAAVLLALLLAASVAVLPFLSRPAARARSAGALGAAVRPLVALERRRLAALFGVEIVGRPGTARSLAYLAARCPVGLFGGLVLAFLPAGLYLAASPLEVLDGNDPGIVLVGLALVYLSAQGTVGLVGTEGWLARRLLGPSRQDLMEERIGVLVATRAGVVTAVDEERRRIERDLHDGVQQRLVLLGMALGRARRDPGSEKGRALVEQAYEETRNALRDLKEVAWRVYPAALAEEGLRAALHGLVGRSALPIDLEYRLSAAPPPAVETAAYFVVAEAVTNAVKHAGARRVDIRVWERDDGGTRSVVVRVRDDGTGGADPSGTGLTGLAGRVEALDGRLSVDSPAGGPTTVTAEVPCG</sequence>
<evidence type="ECO:0000256" key="5">
    <source>
        <dbReference type="ARBA" id="ARBA00022741"/>
    </source>
</evidence>
<dbReference type="PANTHER" id="PTHR24421">
    <property type="entry name" value="NITRATE/NITRITE SENSOR PROTEIN NARX-RELATED"/>
    <property type="match status" value="1"/>
</dbReference>
<proteinExistence type="predicted"/>
<reference evidence="11 12" key="1">
    <citation type="submission" date="2024-06" db="EMBL/GenBank/DDBJ databases">
        <authorList>
            <person name="Bataeva Y.V."/>
            <person name="Grigorian L.N."/>
            <person name="Solomentsev V.I."/>
        </authorList>
    </citation>
    <scope>NUCLEOTIDE SEQUENCE [LARGE SCALE GENOMIC DNA]</scope>
    <source>
        <strain evidence="12">SCPM-O-B-12605 (RCAM04882)</strain>
    </source>
</reference>
<evidence type="ECO:0000256" key="7">
    <source>
        <dbReference type="ARBA" id="ARBA00022840"/>
    </source>
</evidence>
<dbReference type="GO" id="GO:0016301">
    <property type="term" value="F:kinase activity"/>
    <property type="evidence" value="ECO:0007669"/>
    <property type="project" value="UniProtKB-KW"/>
</dbReference>
<evidence type="ECO:0000259" key="10">
    <source>
        <dbReference type="SMART" id="SM00387"/>
    </source>
</evidence>
<protein>
    <recommendedName>
        <fullName evidence="2">histidine kinase</fullName>
        <ecNumber evidence="2">2.7.13.3</ecNumber>
    </recommendedName>
</protein>
<feature type="transmembrane region" description="Helical" evidence="9">
    <location>
        <begin position="33"/>
        <end position="54"/>
    </location>
</feature>
<gene>
    <name evidence="11" type="ORF">ABUK86_29260</name>
</gene>
<evidence type="ECO:0000313" key="12">
    <source>
        <dbReference type="Proteomes" id="UP001432401"/>
    </source>
</evidence>
<dbReference type="InterPro" id="IPR050482">
    <property type="entry name" value="Sensor_HK_TwoCompSys"/>
</dbReference>
<evidence type="ECO:0000256" key="9">
    <source>
        <dbReference type="SAM" id="Phobius"/>
    </source>
</evidence>
<dbReference type="InterPro" id="IPR036890">
    <property type="entry name" value="HATPase_C_sf"/>
</dbReference>
<evidence type="ECO:0000256" key="4">
    <source>
        <dbReference type="ARBA" id="ARBA00022679"/>
    </source>
</evidence>
<comment type="catalytic activity">
    <reaction evidence="1">
        <text>ATP + protein L-histidine = ADP + protein N-phospho-L-histidine.</text>
        <dbReference type="EC" id="2.7.13.3"/>
    </reaction>
</comment>
<dbReference type="EMBL" id="JBEQNB010000021">
    <property type="protein sequence ID" value="MES0837892.1"/>
    <property type="molecule type" value="Genomic_DNA"/>
</dbReference>
<keyword evidence="9" id="KW-0812">Transmembrane</keyword>
<keyword evidence="8" id="KW-0902">Two-component regulatory system</keyword>
<feature type="domain" description="Histidine kinase/HSP90-like ATPase" evidence="10">
    <location>
        <begin position="298"/>
        <end position="390"/>
    </location>
</feature>
<keyword evidence="9" id="KW-0472">Membrane</keyword>
<feature type="transmembrane region" description="Helical" evidence="9">
    <location>
        <begin position="140"/>
        <end position="161"/>
    </location>
</feature>
<evidence type="ECO:0000256" key="8">
    <source>
        <dbReference type="ARBA" id="ARBA00023012"/>
    </source>
</evidence>
<evidence type="ECO:0000256" key="6">
    <source>
        <dbReference type="ARBA" id="ARBA00022777"/>
    </source>
</evidence>
<evidence type="ECO:0000256" key="3">
    <source>
        <dbReference type="ARBA" id="ARBA00022553"/>
    </source>
</evidence>
<keyword evidence="6 11" id="KW-0418">Kinase</keyword>
<dbReference type="PANTHER" id="PTHR24421:SF10">
    <property type="entry name" value="NITRATE_NITRITE SENSOR PROTEIN NARQ"/>
    <property type="match status" value="1"/>
</dbReference>
<dbReference type="Proteomes" id="UP001432401">
    <property type="component" value="Unassembled WGS sequence"/>
</dbReference>
<name>A0ABV2A3I4_9ACTN</name>
<dbReference type="InterPro" id="IPR011712">
    <property type="entry name" value="Sig_transdc_His_kin_sub3_dim/P"/>
</dbReference>
<keyword evidence="7" id="KW-0067">ATP-binding</keyword>
<keyword evidence="9" id="KW-1133">Transmembrane helix</keyword>
<dbReference type="Pfam" id="PF02518">
    <property type="entry name" value="HATPase_c"/>
    <property type="match status" value="1"/>
</dbReference>
<dbReference type="Gene3D" id="1.20.5.1930">
    <property type="match status" value="1"/>
</dbReference>
<accession>A0ABV2A3I4</accession>
<dbReference type="Gene3D" id="3.30.565.10">
    <property type="entry name" value="Histidine kinase-like ATPase, C-terminal domain"/>
    <property type="match status" value="1"/>
</dbReference>
<dbReference type="EC" id="2.7.13.3" evidence="2"/>
<dbReference type="RefSeq" id="WP_352986770.1">
    <property type="nucleotide sequence ID" value="NZ_JBEQNA010000020.1"/>
</dbReference>
<feature type="transmembrane region" description="Helical" evidence="9">
    <location>
        <begin position="103"/>
        <end position="128"/>
    </location>
</feature>
<dbReference type="CDD" id="cd16917">
    <property type="entry name" value="HATPase_UhpB-NarQ-NarX-like"/>
    <property type="match status" value="1"/>
</dbReference>
<keyword evidence="4" id="KW-0808">Transferase</keyword>
<dbReference type="InterPro" id="IPR003594">
    <property type="entry name" value="HATPase_dom"/>
</dbReference>
<organism evidence="11 12">
    <name type="scientific">Nocardiopsis tropica</name>
    <dbReference type="NCBI Taxonomy" id="109330"/>
    <lineage>
        <taxon>Bacteria</taxon>
        <taxon>Bacillati</taxon>
        <taxon>Actinomycetota</taxon>
        <taxon>Actinomycetes</taxon>
        <taxon>Streptosporangiales</taxon>
        <taxon>Nocardiopsidaceae</taxon>
        <taxon>Nocardiopsis</taxon>
    </lineage>
</organism>
<comment type="caution">
    <text evidence="11">The sequence shown here is derived from an EMBL/GenBank/DDBJ whole genome shotgun (WGS) entry which is preliminary data.</text>
</comment>
<evidence type="ECO:0000313" key="11">
    <source>
        <dbReference type="EMBL" id="MES0837892.1"/>
    </source>
</evidence>
<keyword evidence="3" id="KW-0597">Phosphoprotein</keyword>